<reference evidence="2 3" key="1">
    <citation type="submission" date="2016-07" db="EMBL/GenBank/DDBJ databases">
        <title>Draft genome of Scalindua rubra, obtained from a brine-seawater interface in the Red Sea, sheds light on salt adaptation in anammox bacteria.</title>
        <authorList>
            <person name="Speth D.R."/>
            <person name="Lagkouvardos I."/>
            <person name="Wang Y."/>
            <person name="Qian P.-Y."/>
            <person name="Dutilh B.E."/>
            <person name="Jetten M.S."/>
        </authorList>
    </citation>
    <scope>NUCLEOTIDE SEQUENCE [LARGE SCALE GENOMIC DNA]</scope>
    <source>
        <strain evidence="2">BSI-1</strain>
    </source>
</reference>
<dbReference type="Pfam" id="PF09043">
    <property type="entry name" value="Lys-AminoMut_A"/>
    <property type="match status" value="1"/>
</dbReference>
<sequence>MKNKLPLSLEKIDQAKSLARNIANPIQEFIDQHTTDTVERATLRILGADGINANAIPVPNLAVSSVKEHLSHGATRYYINAMLKKDMSVSELNNAIIDGLDISTFELVDFEHIEEKASELIQRFRNRIKDNINHRNQKLDEYDKNKDSPLLYLIVATGNIYEDVKQATAAAEQGADVIAVIRTAGQSLLDYVPYGATTEGFCGTYATQENFKIMRGALDNISEKVKRYVRLVNYCSGLCMPEIATMGAAERLDMMLNDSMYGILFRDINMYRTFIDQHFSRMINSFADIVINTGEDNYLTTSDAYEKAYTVLASQLINAQFASNAGLPHNLTGLGHAFEMDPKIKNGFLYELAQAQMAREIFPDYPLKYMPPTKFMTGSIFRGYAVNTMFNFVSKATNQSIHLLGMLTEGIHTPHIQDRFLAVENAKYVMNNMADFSDEIEFKKDGIIAKRAEEVLNKTIEFLKEVQETGLFNSIEKGMFADIKRKKDGGKGYEGVVKKFPEYWNPVEDFLRKECSSQRLKERKEARKR</sequence>
<dbReference type="Gene3D" id="3.20.20.440">
    <property type="entry name" value="D-Lysine 5,6-aminomutase alpha subunit"/>
    <property type="match status" value="1"/>
</dbReference>
<name>A0A1E3X8J8_9BACT</name>
<organism evidence="2 3">
    <name type="scientific">Candidatus Scalindua rubra</name>
    <dbReference type="NCBI Taxonomy" id="1872076"/>
    <lineage>
        <taxon>Bacteria</taxon>
        <taxon>Pseudomonadati</taxon>
        <taxon>Planctomycetota</taxon>
        <taxon>Candidatus Brocadiia</taxon>
        <taxon>Candidatus Brocadiales</taxon>
        <taxon>Candidatus Scalinduaceae</taxon>
        <taxon>Candidatus Scalindua</taxon>
    </lineage>
</organism>
<evidence type="ECO:0000313" key="2">
    <source>
        <dbReference type="EMBL" id="ODS31909.1"/>
    </source>
</evidence>
<dbReference type="InterPro" id="IPR037086">
    <property type="entry name" value="Lys-AminoMut_asu_sf"/>
</dbReference>
<proteinExistence type="predicted"/>
<dbReference type="EMBL" id="MAYW01000087">
    <property type="protein sequence ID" value="ODS31909.1"/>
    <property type="molecule type" value="Genomic_DNA"/>
</dbReference>
<dbReference type="InterPro" id="IPR015130">
    <property type="entry name" value="Lys-AminoMut_A"/>
</dbReference>
<comment type="caution">
    <text evidence="2">The sequence shown here is derived from an EMBL/GenBank/DDBJ whole genome shotgun (WGS) entry which is preliminary data.</text>
</comment>
<evidence type="ECO:0000313" key="3">
    <source>
        <dbReference type="Proteomes" id="UP000094056"/>
    </source>
</evidence>
<dbReference type="SUPFAM" id="SSF51703">
    <property type="entry name" value="Cobalamin (vitamin B12)-dependent enzymes"/>
    <property type="match status" value="1"/>
</dbReference>
<dbReference type="GO" id="GO:0016853">
    <property type="term" value="F:isomerase activity"/>
    <property type="evidence" value="ECO:0007669"/>
    <property type="project" value="UniProtKB-KW"/>
</dbReference>
<protein>
    <submittedName>
        <fullName evidence="2">D-lysine 5,6-aminomutase alpha subunit</fullName>
        <ecNumber evidence="2">5.4.3.4</ecNumber>
    </submittedName>
</protein>
<dbReference type="GO" id="GO:0031419">
    <property type="term" value="F:cobalamin binding"/>
    <property type="evidence" value="ECO:0007669"/>
    <property type="project" value="InterPro"/>
</dbReference>
<evidence type="ECO:0000259" key="1">
    <source>
        <dbReference type="Pfam" id="PF09043"/>
    </source>
</evidence>
<accession>A0A1E3X8J8</accession>
<keyword evidence="2" id="KW-0413">Isomerase</keyword>
<dbReference type="Proteomes" id="UP000094056">
    <property type="component" value="Unassembled WGS sequence"/>
</dbReference>
<dbReference type="AlphaFoldDB" id="A0A1E3X8J8"/>
<dbReference type="InterPro" id="IPR016176">
    <property type="entry name" value="Cbl-dep_enz_cat"/>
</dbReference>
<feature type="domain" description="D-Lysine 5,6-aminomutase alpha subunit" evidence="1">
    <location>
        <begin position="6"/>
        <end position="509"/>
    </location>
</feature>
<dbReference type="EC" id="5.4.3.4" evidence="2"/>
<dbReference type="PATRIC" id="fig|1872076.5.peg.3497"/>
<gene>
    <name evidence="2" type="primary">kamD</name>
    <name evidence="2" type="ORF">SCARUB_02952</name>
</gene>